<evidence type="ECO:0000313" key="2">
    <source>
        <dbReference type="EMBL" id="SDJ61366.1"/>
    </source>
</evidence>
<accession>A0A1G8V5F0</accession>
<organism evidence="2 3">
    <name type="scientific">Salimicrobium halophilum</name>
    <dbReference type="NCBI Taxonomy" id="86666"/>
    <lineage>
        <taxon>Bacteria</taxon>
        <taxon>Bacillati</taxon>
        <taxon>Bacillota</taxon>
        <taxon>Bacilli</taxon>
        <taxon>Bacillales</taxon>
        <taxon>Bacillaceae</taxon>
        <taxon>Salimicrobium</taxon>
    </lineage>
</organism>
<sequence>MTTMVKDEKNVIPFVPNSSFYFSHGVQAFQKRSFDRAVRWLKKAIEINENEPLYKCQLSVVYTEVGSYHAANQLLTDVLRDKGDAYPDCYYLMANNYAHLGLFKDASRYVETYIEKDEDGEFREAADQLKEMLDSVEPEEEEEFQFDEEDELLVYQETVHYHLEHHEWTEALGLLEEMMHLFPSFPLTNHQYAYALFHTGEHEAAIAMEREWLEESPEDIHCHINLITFYVEMNQYELMKHHVFQLKNVFPMHEEQQLAVAVALTRASEYVEAVDRFRQLGKKAVKNRYQYLKWYSIASFHAGNPYKSEELWKKGVHRFPDLTKSDGPWITG</sequence>
<reference evidence="3" key="1">
    <citation type="submission" date="2016-10" db="EMBL/GenBank/DDBJ databases">
        <authorList>
            <person name="Varghese N."/>
            <person name="Submissions S."/>
        </authorList>
    </citation>
    <scope>NUCLEOTIDE SEQUENCE [LARGE SCALE GENOMIC DNA]</scope>
    <source>
        <strain evidence="3">DSM 4771</strain>
    </source>
</reference>
<name>A0A1G8V5F0_9BACI</name>
<proteinExistence type="predicted"/>
<feature type="repeat" description="TPR" evidence="1">
    <location>
        <begin position="18"/>
        <end position="51"/>
    </location>
</feature>
<dbReference type="EMBL" id="FNEV01000008">
    <property type="protein sequence ID" value="SDJ61366.1"/>
    <property type="molecule type" value="Genomic_DNA"/>
</dbReference>
<dbReference type="RefSeq" id="WP_093194224.1">
    <property type="nucleotide sequence ID" value="NZ_FNEV01000008.1"/>
</dbReference>
<dbReference type="InterPro" id="IPR011990">
    <property type="entry name" value="TPR-like_helical_dom_sf"/>
</dbReference>
<evidence type="ECO:0000256" key="1">
    <source>
        <dbReference type="PROSITE-ProRule" id="PRU00339"/>
    </source>
</evidence>
<dbReference type="AlphaFoldDB" id="A0A1G8V5F0"/>
<dbReference type="SUPFAM" id="SSF48452">
    <property type="entry name" value="TPR-like"/>
    <property type="match status" value="2"/>
</dbReference>
<dbReference type="InterPro" id="IPR019734">
    <property type="entry name" value="TPR_rpt"/>
</dbReference>
<dbReference type="STRING" id="86666.SAMN04490247_2518"/>
<protein>
    <recommendedName>
        <fullName evidence="4">Tetratricopeptide repeat-containing protein</fullName>
    </recommendedName>
</protein>
<dbReference type="OrthoDB" id="600613at2"/>
<dbReference type="Proteomes" id="UP000199225">
    <property type="component" value="Unassembled WGS sequence"/>
</dbReference>
<evidence type="ECO:0008006" key="4">
    <source>
        <dbReference type="Google" id="ProtNLM"/>
    </source>
</evidence>
<evidence type="ECO:0000313" key="3">
    <source>
        <dbReference type="Proteomes" id="UP000199225"/>
    </source>
</evidence>
<dbReference type="Gene3D" id="1.25.40.10">
    <property type="entry name" value="Tetratricopeptide repeat domain"/>
    <property type="match status" value="2"/>
</dbReference>
<gene>
    <name evidence="2" type="ORF">SAMN04490247_2518</name>
</gene>
<keyword evidence="3" id="KW-1185">Reference proteome</keyword>
<keyword evidence="1" id="KW-0802">TPR repeat</keyword>
<dbReference type="PROSITE" id="PS50005">
    <property type="entry name" value="TPR"/>
    <property type="match status" value="1"/>
</dbReference>